<reference evidence="2" key="1">
    <citation type="journal article" date="2021" name="Nat. Commun.">
        <title>Genetic determinants of endophytism in the Arabidopsis root mycobiome.</title>
        <authorList>
            <person name="Mesny F."/>
            <person name="Miyauchi S."/>
            <person name="Thiergart T."/>
            <person name="Pickel B."/>
            <person name="Atanasova L."/>
            <person name="Karlsson M."/>
            <person name="Huettel B."/>
            <person name="Barry K.W."/>
            <person name="Haridas S."/>
            <person name="Chen C."/>
            <person name="Bauer D."/>
            <person name="Andreopoulos W."/>
            <person name="Pangilinan J."/>
            <person name="LaButti K."/>
            <person name="Riley R."/>
            <person name="Lipzen A."/>
            <person name="Clum A."/>
            <person name="Drula E."/>
            <person name="Henrissat B."/>
            <person name="Kohler A."/>
            <person name="Grigoriev I.V."/>
            <person name="Martin F.M."/>
            <person name="Hacquard S."/>
        </authorList>
    </citation>
    <scope>NUCLEOTIDE SEQUENCE</scope>
    <source>
        <strain evidence="2">MPI-CAGE-CH-0230</strain>
    </source>
</reference>
<name>A0A9P8Y446_9PEZI</name>
<dbReference type="AlphaFoldDB" id="A0A9P8Y446"/>
<proteinExistence type="predicted"/>
<organism evidence="2 3">
    <name type="scientific">Microdochium trichocladiopsis</name>
    <dbReference type="NCBI Taxonomy" id="1682393"/>
    <lineage>
        <taxon>Eukaryota</taxon>
        <taxon>Fungi</taxon>
        <taxon>Dikarya</taxon>
        <taxon>Ascomycota</taxon>
        <taxon>Pezizomycotina</taxon>
        <taxon>Sordariomycetes</taxon>
        <taxon>Xylariomycetidae</taxon>
        <taxon>Xylariales</taxon>
        <taxon>Microdochiaceae</taxon>
        <taxon>Microdochium</taxon>
    </lineage>
</organism>
<keyword evidence="3" id="KW-1185">Reference proteome</keyword>
<evidence type="ECO:0000256" key="1">
    <source>
        <dbReference type="SAM" id="MobiDB-lite"/>
    </source>
</evidence>
<evidence type="ECO:0000313" key="3">
    <source>
        <dbReference type="Proteomes" id="UP000756346"/>
    </source>
</evidence>
<dbReference type="OrthoDB" id="291007at2759"/>
<evidence type="ECO:0000313" key="2">
    <source>
        <dbReference type="EMBL" id="KAH7027231.1"/>
    </source>
</evidence>
<feature type="compositionally biased region" description="Low complexity" evidence="1">
    <location>
        <begin position="760"/>
        <end position="773"/>
    </location>
</feature>
<feature type="region of interest" description="Disordered" evidence="1">
    <location>
        <begin position="469"/>
        <end position="503"/>
    </location>
</feature>
<sequence length="847" mass="90527">PTGPPARPQHTVEAAAGDGSFVQLLYKKLSELYCPGGGQYFALQFPTRFLDKQSYAYALDGYFSRFNKPVTVNEAEFALTDALYPVAPIVGGPNGQTLSGNYSKALNGLIPTFESVEVRRQREKMRQWLLKETKAGNAAFTVDTRLAIPGITEETAKELSQATGMTITVGPERKAWELERDTMIRQATEKLGADSKALENVTRQLAHITALEEAKLASKYTDAVVRGHSHTVRGYMGHLDIKSVAESLQDAKDSLRESALSSLYSASKVYPVAMLPADWFEALDTGFTREDLSQDPELIKAAVQAKAQLIDNLESQIANLRSFNKGDPEKAKQAVEEAAGRHEQAMTALSSKYTESTISAVKLAVQAVAAATPGGAVAQMASDTTKAGLLGLPGINEQALQDIGSQMDAVAQANVAVNVASRALTQQMSEYSLAVAGDTRTMIEGIQRQLTTARRELAELQESYTISQRSYSSHSASATDGAATQTMDQAGKMPAGNGGSRWSEIHISSSAKDTFSDTSSMSSSSVSSSRCNFWIGSYSSSSASSSAQNEAQSSVQSLSVDVSMRVTYVTVDRSGWFDPSFLEMSKAFMRGAKDDNYVSWSTWAEGHTTPDKATEVIRANAADKPKGYLAAFPVGYILVKDCTIKVTSSSMNSRDLKKHFDQQSESSGGFLCFSHSNASRSSNDSSSSSTVATESGVVVRIPGPQILGYMMQLTGKDESLTFKEAKLEDIFLEDPDVESASSQGGSATGQPAHGIRPDTPSSAPVKAAPKPASGLRKYDDVVVPLPPSSSSSSSSAAEKQTEPAAKKPEHAAAPAAAGTEQKLPDLTNLSQETKDQILSAVLSLLRK</sequence>
<feature type="compositionally biased region" description="Low complexity" evidence="1">
    <location>
        <begin position="739"/>
        <end position="750"/>
    </location>
</feature>
<comment type="caution">
    <text evidence="2">The sequence shown here is derived from an EMBL/GenBank/DDBJ whole genome shotgun (WGS) entry which is preliminary data.</text>
</comment>
<accession>A0A9P8Y446</accession>
<dbReference type="RefSeq" id="XP_046010030.1">
    <property type="nucleotide sequence ID" value="XM_046150309.1"/>
</dbReference>
<feature type="non-terminal residue" evidence="2">
    <location>
        <position position="847"/>
    </location>
</feature>
<dbReference type="GeneID" id="70179855"/>
<dbReference type="EMBL" id="JAGTJQ010000007">
    <property type="protein sequence ID" value="KAH7027231.1"/>
    <property type="molecule type" value="Genomic_DNA"/>
</dbReference>
<gene>
    <name evidence="2" type="ORF">B0I36DRAFT_247443</name>
</gene>
<dbReference type="Proteomes" id="UP000756346">
    <property type="component" value="Unassembled WGS sequence"/>
</dbReference>
<protein>
    <submittedName>
        <fullName evidence="2">Uncharacterized protein</fullName>
    </submittedName>
</protein>
<feature type="compositionally biased region" description="Basic and acidic residues" evidence="1">
    <location>
        <begin position="799"/>
        <end position="810"/>
    </location>
</feature>
<feature type="region of interest" description="Disordered" evidence="1">
    <location>
        <begin position="736"/>
        <end position="834"/>
    </location>
</feature>